<dbReference type="GO" id="GO:0016712">
    <property type="term" value="F:oxidoreductase activity, acting on paired donors, with incorporation or reduction of molecular oxygen, reduced flavin or flavoprotein as one donor, and incorporation of one atom of oxygen"/>
    <property type="evidence" value="ECO:0007669"/>
    <property type="project" value="InterPro"/>
</dbReference>
<keyword evidence="3 8" id="KW-0349">Heme</keyword>
<evidence type="ECO:0000256" key="9">
    <source>
        <dbReference type="RuleBase" id="RU000461"/>
    </source>
</evidence>
<dbReference type="PRINTS" id="PR01239">
    <property type="entry name" value="EP450IICYP52"/>
</dbReference>
<protein>
    <submittedName>
        <fullName evidence="10">Cytochrome P450 52C2</fullName>
    </submittedName>
</protein>
<dbReference type="EMBL" id="AOGT01002285">
    <property type="protein sequence ID" value="EMG45908.1"/>
    <property type="molecule type" value="Genomic_DNA"/>
</dbReference>
<dbReference type="AlphaFoldDB" id="M3J212"/>
<dbReference type="SUPFAM" id="SSF48264">
    <property type="entry name" value="Cytochrome P450"/>
    <property type="match status" value="1"/>
</dbReference>
<sequence length="481" mass="54576">MIEALYILIAALVIYRTAQFVHRKSLEKKHHCQPVKRVPLLSMISTLGIDTFFKDSAEMAKNGGLHKILQETFESLQTTTFRSRMLSGSQIVTMDPENVRTMCSSAHMKDWTIGYRALAFKPLLGDGIFSSEGESWKHSRIMLRPMFAKEHIKQITSMEPYMLSLIDIIKSSANQGPVDLQPLFHGFTIDYASDFLFGESCDVLKENLGGKSISGMDIQVKRDFASVFNDSQNYTTKRLMLGPLAFLVSTKGFYDGIKKQHEFVSYFVQKAIAMSDEELNDESKNYVFLYQLAKQTKDAKVLQDELLSILLAGRNTTASLLSFLFFELSHHENVWATLKEVVDKSFPDVESITFENIQNCDYLRWCLFESLRVNPSVPFNNRTANKDTILPRGGGKDSSHPILVKKGESVIFPLYASNRQEKYFGGKPEEFIPERWRDLPKTGGPAFMPFSTGPRMCLGQQFALIEAVSTKKTGCRNYEIN</sequence>
<evidence type="ECO:0000256" key="2">
    <source>
        <dbReference type="ARBA" id="ARBA00010617"/>
    </source>
</evidence>
<dbReference type="PANTHER" id="PTHR24287:SF1">
    <property type="entry name" value="P450, PUTATIVE (EUROFUNG)-RELATED"/>
    <property type="match status" value="1"/>
</dbReference>
<organism evidence="10 11">
    <name type="scientific">Candida maltosa (strain Xu316)</name>
    <name type="common">Yeast</name>
    <dbReference type="NCBI Taxonomy" id="1245528"/>
    <lineage>
        <taxon>Eukaryota</taxon>
        <taxon>Fungi</taxon>
        <taxon>Dikarya</taxon>
        <taxon>Ascomycota</taxon>
        <taxon>Saccharomycotina</taxon>
        <taxon>Pichiomycetes</taxon>
        <taxon>Debaryomycetaceae</taxon>
        <taxon>Candida/Lodderomyces clade</taxon>
        <taxon>Candida</taxon>
    </lineage>
</organism>
<dbReference type="STRING" id="1245528.M3J212"/>
<evidence type="ECO:0000256" key="8">
    <source>
        <dbReference type="PIRSR" id="PIRSR602402-1"/>
    </source>
</evidence>
<feature type="binding site" description="axial binding residue" evidence="8">
    <location>
        <position position="457"/>
    </location>
    <ligand>
        <name>heme</name>
        <dbReference type="ChEBI" id="CHEBI:30413"/>
    </ligand>
    <ligandPart>
        <name>Fe</name>
        <dbReference type="ChEBI" id="CHEBI:18248"/>
    </ligandPart>
</feature>
<comment type="cofactor">
    <cofactor evidence="1 8">
        <name>heme</name>
        <dbReference type="ChEBI" id="CHEBI:30413"/>
    </cofactor>
</comment>
<keyword evidence="7 9" id="KW-0503">Monooxygenase</keyword>
<proteinExistence type="inferred from homology"/>
<dbReference type="PANTHER" id="PTHR24287">
    <property type="entry name" value="P450, PUTATIVE (EUROFUNG)-RELATED"/>
    <property type="match status" value="1"/>
</dbReference>
<evidence type="ECO:0000256" key="4">
    <source>
        <dbReference type="ARBA" id="ARBA00022723"/>
    </source>
</evidence>
<dbReference type="PRINTS" id="PR00385">
    <property type="entry name" value="P450"/>
</dbReference>
<keyword evidence="6 8" id="KW-0408">Iron</keyword>
<dbReference type="GO" id="GO:0020037">
    <property type="term" value="F:heme binding"/>
    <property type="evidence" value="ECO:0007669"/>
    <property type="project" value="InterPro"/>
</dbReference>
<keyword evidence="4 8" id="KW-0479">Metal-binding</keyword>
<dbReference type="OrthoDB" id="1470350at2759"/>
<evidence type="ECO:0000256" key="3">
    <source>
        <dbReference type="ARBA" id="ARBA00022617"/>
    </source>
</evidence>
<dbReference type="InterPro" id="IPR001128">
    <property type="entry name" value="Cyt_P450"/>
</dbReference>
<dbReference type="InterPro" id="IPR002974">
    <property type="entry name" value="Cyt_P450_E_CYP52_ascomycetes"/>
</dbReference>
<dbReference type="InterPro" id="IPR017972">
    <property type="entry name" value="Cyt_P450_CS"/>
</dbReference>
<comment type="similarity">
    <text evidence="2 9">Belongs to the cytochrome P450 family.</text>
</comment>
<dbReference type="Pfam" id="PF00067">
    <property type="entry name" value="p450"/>
    <property type="match status" value="1"/>
</dbReference>
<dbReference type="HOGENOM" id="CLU_001570_27_0_1"/>
<keyword evidence="5 9" id="KW-0560">Oxidoreductase</keyword>
<evidence type="ECO:0000256" key="7">
    <source>
        <dbReference type="ARBA" id="ARBA00023033"/>
    </source>
</evidence>
<dbReference type="PRINTS" id="PR00464">
    <property type="entry name" value="EP450II"/>
</dbReference>
<dbReference type="CDD" id="cd11063">
    <property type="entry name" value="CYP52"/>
    <property type="match status" value="1"/>
</dbReference>
<accession>M3J212</accession>
<dbReference type="GO" id="GO:0005506">
    <property type="term" value="F:iron ion binding"/>
    <property type="evidence" value="ECO:0007669"/>
    <property type="project" value="InterPro"/>
</dbReference>
<dbReference type="InterPro" id="IPR002402">
    <property type="entry name" value="Cyt_P450_E_grp-II"/>
</dbReference>
<comment type="caution">
    <text evidence="10">The sequence shown here is derived from an EMBL/GenBank/DDBJ whole genome shotgun (WGS) entry which is preliminary data.</text>
</comment>
<dbReference type="Proteomes" id="UP000011777">
    <property type="component" value="Unassembled WGS sequence"/>
</dbReference>
<dbReference type="InterPro" id="IPR036396">
    <property type="entry name" value="Cyt_P450_sf"/>
</dbReference>
<dbReference type="Gene3D" id="1.10.630.10">
    <property type="entry name" value="Cytochrome P450"/>
    <property type="match status" value="1"/>
</dbReference>
<evidence type="ECO:0000313" key="10">
    <source>
        <dbReference type="EMBL" id="EMG45908.1"/>
    </source>
</evidence>
<keyword evidence="11" id="KW-1185">Reference proteome</keyword>
<evidence type="ECO:0000256" key="1">
    <source>
        <dbReference type="ARBA" id="ARBA00001971"/>
    </source>
</evidence>
<dbReference type="PROSITE" id="PS00086">
    <property type="entry name" value="CYTOCHROME_P450"/>
    <property type="match status" value="1"/>
</dbReference>
<evidence type="ECO:0000313" key="11">
    <source>
        <dbReference type="Proteomes" id="UP000011777"/>
    </source>
</evidence>
<dbReference type="InterPro" id="IPR047146">
    <property type="entry name" value="Cyt_P450_E_CYP52_fungi"/>
</dbReference>
<reference evidence="10 11" key="1">
    <citation type="submission" date="2013-02" db="EMBL/GenBank/DDBJ databases">
        <title>Genome sequence of Candida maltosa Xu316, a potential industrial strain for xylitol and ethanol production.</title>
        <authorList>
            <person name="Yu J."/>
            <person name="Wang Q."/>
            <person name="Geng X."/>
            <person name="Bao W."/>
            <person name="He P."/>
            <person name="Cai J."/>
        </authorList>
    </citation>
    <scope>NUCLEOTIDE SEQUENCE [LARGE SCALE GENOMIC DNA]</scope>
    <source>
        <strain evidence="11">Xu316</strain>
    </source>
</reference>
<dbReference type="eggNOG" id="KOG0157">
    <property type="taxonomic scope" value="Eukaryota"/>
</dbReference>
<gene>
    <name evidence="10" type="ORF">G210_3874</name>
</gene>
<evidence type="ECO:0000256" key="6">
    <source>
        <dbReference type="ARBA" id="ARBA00023004"/>
    </source>
</evidence>
<dbReference type="OMA" id="SNPLFWG"/>
<name>M3J212_CANMX</name>
<evidence type="ECO:0000256" key="5">
    <source>
        <dbReference type="ARBA" id="ARBA00023002"/>
    </source>
</evidence>